<sequence>MNGLEMAKDILSACLFIEPENVTDEANLNDLGINDSLTFELLIGEIEEKTGKPVDPVKLLEINSVSDLVQFLEKTMHV</sequence>
<dbReference type="InterPro" id="IPR009081">
    <property type="entry name" value="PP-bd_ACP"/>
</dbReference>
<keyword evidence="3" id="KW-1185">Reference proteome</keyword>
<reference evidence="2 3" key="1">
    <citation type="journal article" date="2019" name="Int. J. Syst. Evol. Microbiol.">
        <title>The Global Catalogue of Microorganisms (GCM) 10K type strain sequencing project: providing services to taxonomists for standard genome sequencing and annotation.</title>
        <authorList>
            <consortium name="The Broad Institute Genomics Platform"/>
            <consortium name="The Broad Institute Genome Sequencing Center for Infectious Disease"/>
            <person name="Wu L."/>
            <person name="Ma J."/>
        </authorList>
    </citation>
    <scope>NUCLEOTIDE SEQUENCE [LARGE SCALE GENOMIC DNA]</scope>
    <source>
        <strain evidence="2 3">JCM 15115</strain>
    </source>
</reference>
<dbReference type="InterPro" id="IPR036736">
    <property type="entry name" value="ACP-like_sf"/>
</dbReference>
<dbReference type="Pfam" id="PF00550">
    <property type="entry name" value="PP-binding"/>
    <property type="match status" value="1"/>
</dbReference>
<dbReference type="Gene3D" id="1.10.1200.10">
    <property type="entry name" value="ACP-like"/>
    <property type="match status" value="1"/>
</dbReference>
<name>A0ABN1GE91_9HYPH</name>
<dbReference type="EMBL" id="BAAADE010000006">
    <property type="protein sequence ID" value="GAA0609707.1"/>
    <property type="molecule type" value="Genomic_DNA"/>
</dbReference>
<accession>A0ABN1GE91</accession>
<evidence type="ECO:0000313" key="3">
    <source>
        <dbReference type="Proteomes" id="UP001424441"/>
    </source>
</evidence>
<organism evidence="2 3">
    <name type="scientific">Paenochrobactrum glaciei</name>
    <dbReference type="NCBI Taxonomy" id="486407"/>
    <lineage>
        <taxon>Bacteria</taxon>
        <taxon>Pseudomonadati</taxon>
        <taxon>Pseudomonadota</taxon>
        <taxon>Alphaproteobacteria</taxon>
        <taxon>Hyphomicrobiales</taxon>
        <taxon>Brucellaceae</taxon>
        <taxon>Paenochrobactrum</taxon>
    </lineage>
</organism>
<feature type="domain" description="Carrier" evidence="1">
    <location>
        <begin position="1"/>
        <end position="76"/>
    </location>
</feature>
<evidence type="ECO:0000313" key="2">
    <source>
        <dbReference type="EMBL" id="GAA0609707.1"/>
    </source>
</evidence>
<protein>
    <recommendedName>
        <fullName evidence="1">Carrier domain-containing protein</fullName>
    </recommendedName>
</protein>
<comment type="caution">
    <text evidence="2">The sequence shown here is derived from an EMBL/GenBank/DDBJ whole genome shotgun (WGS) entry which is preliminary data.</text>
</comment>
<gene>
    <name evidence="2" type="ORF">GCM10008943_26640</name>
</gene>
<dbReference type="SUPFAM" id="SSF47336">
    <property type="entry name" value="ACP-like"/>
    <property type="match status" value="1"/>
</dbReference>
<proteinExistence type="predicted"/>
<dbReference type="PROSITE" id="PS50075">
    <property type="entry name" value="CARRIER"/>
    <property type="match status" value="1"/>
</dbReference>
<dbReference type="Proteomes" id="UP001424441">
    <property type="component" value="Unassembled WGS sequence"/>
</dbReference>
<dbReference type="RefSeq" id="WP_343806431.1">
    <property type="nucleotide sequence ID" value="NZ_BAAADE010000006.1"/>
</dbReference>
<evidence type="ECO:0000259" key="1">
    <source>
        <dbReference type="PROSITE" id="PS50075"/>
    </source>
</evidence>